<dbReference type="PROSITE" id="PS51186">
    <property type="entry name" value="GNAT"/>
    <property type="match status" value="1"/>
</dbReference>
<keyword evidence="5" id="KW-1185">Reference proteome</keyword>
<name>A0A1M6U3K9_PARC5</name>
<evidence type="ECO:0000259" key="3">
    <source>
        <dbReference type="PROSITE" id="PS51186"/>
    </source>
</evidence>
<protein>
    <submittedName>
        <fullName evidence="4">Acetyltransferase (GNAT) family protein</fullName>
    </submittedName>
</protein>
<evidence type="ECO:0000313" key="4">
    <source>
        <dbReference type="EMBL" id="SHK63734.1"/>
    </source>
</evidence>
<dbReference type="Proteomes" id="UP000184465">
    <property type="component" value="Unassembled WGS sequence"/>
</dbReference>
<keyword evidence="2" id="KW-0012">Acyltransferase</keyword>
<evidence type="ECO:0000256" key="2">
    <source>
        <dbReference type="ARBA" id="ARBA00023315"/>
    </source>
</evidence>
<dbReference type="STRING" id="1121301.SAMN02745912_03862"/>
<dbReference type="OrthoDB" id="87541at2"/>
<dbReference type="AlphaFoldDB" id="A0A1M6U3K9"/>
<evidence type="ECO:0000256" key="1">
    <source>
        <dbReference type="ARBA" id="ARBA00022679"/>
    </source>
</evidence>
<proteinExistence type="predicted"/>
<dbReference type="CDD" id="cd04301">
    <property type="entry name" value="NAT_SF"/>
    <property type="match status" value="1"/>
</dbReference>
<evidence type="ECO:0000313" key="5">
    <source>
        <dbReference type="Proteomes" id="UP000184465"/>
    </source>
</evidence>
<dbReference type="InterPro" id="IPR050680">
    <property type="entry name" value="YpeA/RimI_acetyltransf"/>
</dbReference>
<dbReference type="RefSeq" id="WP_073153819.1">
    <property type="nucleotide sequence ID" value="NZ_FRAG01000125.1"/>
</dbReference>
<organism evidence="4 5">
    <name type="scientific">Paramaledivibacter caminithermalis (strain DSM 15212 / CIP 107654 / DViRD3)</name>
    <name type="common">Clostridium caminithermale</name>
    <dbReference type="NCBI Taxonomy" id="1121301"/>
    <lineage>
        <taxon>Bacteria</taxon>
        <taxon>Bacillati</taxon>
        <taxon>Bacillota</taxon>
        <taxon>Clostridia</taxon>
        <taxon>Peptostreptococcales</taxon>
        <taxon>Caminicellaceae</taxon>
        <taxon>Paramaledivibacter</taxon>
    </lineage>
</organism>
<dbReference type="InterPro" id="IPR016181">
    <property type="entry name" value="Acyl_CoA_acyltransferase"/>
</dbReference>
<gene>
    <name evidence="4" type="ORF">SAMN02745912_03862</name>
</gene>
<dbReference type="Gene3D" id="3.40.630.30">
    <property type="match status" value="1"/>
</dbReference>
<dbReference type="PANTHER" id="PTHR43420">
    <property type="entry name" value="ACETYLTRANSFERASE"/>
    <property type="match status" value="1"/>
</dbReference>
<feature type="domain" description="N-acetyltransferase" evidence="3">
    <location>
        <begin position="2"/>
        <end position="151"/>
    </location>
</feature>
<keyword evidence="1 4" id="KW-0808">Transferase</keyword>
<dbReference type="PANTHER" id="PTHR43420:SF47">
    <property type="entry name" value="N-ACETYLTRANSFERASE DOMAIN-CONTAINING PROTEIN"/>
    <property type="match status" value="1"/>
</dbReference>
<reference evidence="4 5" key="1">
    <citation type="submission" date="2016-11" db="EMBL/GenBank/DDBJ databases">
        <authorList>
            <person name="Jaros S."/>
            <person name="Januszkiewicz K."/>
            <person name="Wedrychowicz H."/>
        </authorList>
    </citation>
    <scope>NUCLEOTIDE SEQUENCE [LARGE SCALE GENOMIC DNA]</scope>
    <source>
        <strain evidence="4 5">DSM 15212</strain>
    </source>
</reference>
<dbReference type="EMBL" id="FRAG01000125">
    <property type="protein sequence ID" value="SHK63734.1"/>
    <property type="molecule type" value="Genomic_DNA"/>
</dbReference>
<dbReference type="SUPFAM" id="SSF55729">
    <property type="entry name" value="Acyl-CoA N-acyltransferases (Nat)"/>
    <property type="match status" value="1"/>
</dbReference>
<dbReference type="InterPro" id="IPR000182">
    <property type="entry name" value="GNAT_dom"/>
</dbReference>
<dbReference type="GO" id="GO:0016747">
    <property type="term" value="F:acyltransferase activity, transferring groups other than amino-acyl groups"/>
    <property type="evidence" value="ECO:0007669"/>
    <property type="project" value="InterPro"/>
</dbReference>
<dbReference type="Pfam" id="PF00583">
    <property type="entry name" value="Acetyltransf_1"/>
    <property type="match status" value="1"/>
</dbReference>
<accession>A0A1M6U3K9</accession>
<sequence length="151" mass="17814">MIKIKIHDWNYIWNIEELWEKLNTYHMGISKYFKDKYANLTFSKRVQSLLRKTDVKNVFIISATSEENQQLVGYLIFTIDKIQKQGNIDSLFVLEHYRNYGIGKALMDAAIHHLEEHGIDSIFLDVLPENNLAITFYESLGFHSEILKMKK</sequence>